<reference evidence="5 6" key="1">
    <citation type="submission" date="2018-05" db="EMBL/GenBank/DDBJ databases">
        <title>Genomic Encyclopedia of Type Strains, Phase IV (KMG-IV): sequencing the most valuable type-strain genomes for metagenomic binning, comparative biology and taxonomic classification.</title>
        <authorList>
            <person name="Goeker M."/>
        </authorList>
    </citation>
    <scope>NUCLEOTIDE SEQUENCE [LARGE SCALE GENOMIC DNA]</scope>
    <source>
        <strain evidence="5 6">DSM 566</strain>
    </source>
</reference>
<dbReference type="Pfam" id="PF04280">
    <property type="entry name" value="Tim44"/>
    <property type="match status" value="1"/>
</dbReference>
<feature type="domain" description="Tim44-like" evidence="4">
    <location>
        <begin position="202"/>
        <end position="331"/>
    </location>
</feature>
<keyword evidence="6" id="KW-1185">Reference proteome</keyword>
<dbReference type="SMART" id="SM00978">
    <property type="entry name" value="Tim44"/>
    <property type="match status" value="1"/>
</dbReference>
<sequence length="336" mass="34524">MKRMWLAVLMAAVFTASVPADVMAKRLGSGRPAGMQRQMPAQQPDAAPGKSFGATPGQQAPVQNAGAAAAGAGTAAAAGKRSWLGPIAGLAAGLGLAALMSHLGLGEAFANILMMVLLAGVAVLAIGFLMRRFGKGKSAAAGGASPAFAGAAAGASTGAAGGARVAWPSPATEPNVMARQNATSGTPSGFMSAADSFARPGTATAARPASVPAGFDVEGFERIARMIFIRMQAANDSADLNDLRTFTTPELFASIRMDLQDRNGLPQQTDVEHVQAAILNFDQEAERLVVSVRYHGMIREVVGQPAEAFDEIWHLVQPNGASQWLIAGIQPTTPVH</sequence>
<dbReference type="PANTHER" id="PTHR41542:SF1">
    <property type="entry name" value="BLL5807 PROTEIN"/>
    <property type="match status" value="1"/>
</dbReference>
<comment type="caution">
    <text evidence="5">The sequence shown here is derived from an EMBL/GenBank/DDBJ whole genome shotgun (WGS) entry which is preliminary data.</text>
</comment>
<dbReference type="InterPro" id="IPR007379">
    <property type="entry name" value="Tim44-like_dom"/>
</dbReference>
<dbReference type="EMBL" id="QJJS01000003">
    <property type="protein sequence ID" value="PXW97945.1"/>
    <property type="molecule type" value="Genomic_DNA"/>
</dbReference>
<feature type="transmembrane region" description="Helical" evidence="2">
    <location>
        <begin position="108"/>
        <end position="129"/>
    </location>
</feature>
<feature type="signal peptide" evidence="3">
    <location>
        <begin position="1"/>
        <end position="20"/>
    </location>
</feature>
<evidence type="ECO:0000256" key="2">
    <source>
        <dbReference type="SAM" id="Phobius"/>
    </source>
</evidence>
<dbReference type="PANTHER" id="PTHR41542">
    <property type="entry name" value="BLL5807 PROTEIN"/>
    <property type="match status" value="1"/>
</dbReference>
<evidence type="ECO:0000256" key="3">
    <source>
        <dbReference type="SAM" id="SignalP"/>
    </source>
</evidence>
<dbReference type="Proteomes" id="UP000247811">
    <property type="component" value="Unassembled WGS sequence"/>
</dbReference>
<keyword evidence="2" id="KW-1133">Transmembrane helix</keyword>
<feature type="chain" id="PRO_5016422547" evidence="3">
    <location>
        <begin position="21"/>
        <end position="336"/>
    </location>
</feature>
<evidence type="ECO:0000256" key="1">
    <source>
        <dbReference type="SAM" id="MobiDB-lite"/>
    </source>
</evidence>
<dbReference type="RefSeq" id="WP_110399524.1">
    <property type="nucleotide sequence ID" value="NZ_QJJS01000003.1"/>
</dbReference>
<evidence type="ECO:0000313" key="6">
    <source>
        <dbReference type="Proteomes" id="UP000247811"/>
    </source>
</evidence>
<evidence type="ECO:0000259" key="4">
    <source>
        <dbReference type="SMART" id="SM00978"/>
    </source>
</evidence>
<dbReference type="SUPFAM" id="SSF54427">
    <property type="entry name" value="NTF2-like"/>
    <property type="match status" value="1"/>
</dbReference>
<protein>
    <submittedName>
        <fullName evidence="5">Putative lipid-binding transport protein (Tim44 family)</fullName>
    </submittedName>
</protein>
<feature type="region of interest" description="Disordered" evidence="1">
    <location>
        <begin position="31"/>
        <end position="65"/>
    </location>
</feature>
<dbReference type="AlphaFoldDB" id="A0A318H310"/>
<gene>
    <name evidence="5" type="ORF">C7444_10336</name>
</gene>
<dbReference type="InterPro" id="IPR032710">
    <property type="entry name" value="NTF2-like_dom_sf"/>
</dbReference>
<dbReference type="OrthoDB" id="5297955at2"/>
<accession>A0A318H310</accession>
<keyword evidence="2" id="KW-0472">Membrane</keyword>
<keyword evidence="3" id="KW-0732">Signal</keyword>
<organism evidence="5 6">
    <name type="scientific">Sphaerotilus hippei</name>
    <dbReference type="NCBI Taxonomy" id="744406"/>
    <lineage>
        <taxon>Bacteria</taxon>
        <taxon>Pseudomonadati</taxon>
        <taxon>Pseudomonadota</taxon>
        <taxon>Betaproteobacteria</taxon>
        <taxon>Burkholderiales</taxon>
        <taxon>Sphaerotilaceae</taxon>
        <taxon>Sphaerotilus</taxon>
    </lineage>
</organism>
<name>A0A318H310_9BURK</name>
<proteinExistence type="predicted"/>
<evidence type="ECO:0000313" key="5">
    <source>
        <dbReference type="EMBL" id="PXW97945.1"/>
    </source>
</evidence>
<keyword evidence="2" id="KW-0812">Transmembrane</keyword>